<evidence type="ECO:0000313" key="7">
    <source>
        <dbReference type="Proteomes" id="UP000320333"/>
    </source>
</evidence>
<feature type="compositionally biased region" description="Polar residues" evidence="4">
    <location>
        <begin position="328"/>
        <end position="342"/>
    </location>
</feature>
<feature type="region of interest" description="Disordered" evidence="4">
    <location>
        <begin position="545"/>
        <end position="572"/>
    </location>
</feature>
<name>A0A507FF39_9FUNG</name>
<feature type="compositionally biased region" description="Low complexity" evidence="4">
    <location>
        <begin position="915"/>
        <end position="933"/>
    </location>
</feature>
<dbReference type="PANTHER" id="PTHR13989:SF16">
    <property type="entry name" value="REPLICATION PROTEIN A2"/>
    <property type="match status" value="1"/>
</dbReference>
<gene>
    <name evidence="6" type="ORF">CcCBS67573_g04820</name>
</gene>
<comment type="caution">
    <text evidence="6">The sequence shown here is derived from an EMBL/GenBank/DDBJ whole genome shotgun (WGS) entry which is preliminary data.</text>
</comment>
<dbReference type="GO" id="GO:0000781">
    <property type="term" value="C:chromosome, telomeric region"/>
    <property type="evidence" value="ECO:0007669"/>
    <property type="project" value="TreeGrafter"/>
</dbReference>
<protein>
    <recommendedName>
        <fullName evidence="5">Replication protein A C-terminal domain-containing protein</fullName>
    </recommendedName>
</protein>
<dbReference type="PANTHER" id="PTHR13989">
    <property type="entry name" value="REPLICATION PROTEIN A-RELATED"/>
    <property type="match status" value="1"/>
</dbReference>
<keyword evidence="2" id="KW-0238">DNA-binding</keyword>
<keyword evidence="3" id="KW-0539">Nucleus</keyword>
<evidence type="ECO:0000256" key="4">
    <source>
        <dbReference type="SAM" id="MobiDB-lite"/>
    </source>
</evidence>
<dbReference type="STRING" id="246404.A0A507FF39"/>
<dbReference type="InterPro" id="IPR012340">
    <property type="entry name" value="NA-bd_OB-fold"/>
</dbReference>
<feature type="compositionally biased region" description="Basic and acidic residues" evidence="4">
    <location>
        <begin position="344"/>
        <end position="358"/>
    </location>
</feature>
<dbReference type="OrthoDB" id="2155674at2759"/>
<dbReference type="GO" id="GO:0003697">
    <property type="term" value="F:single-stranded DNA binding"/>
    <property type="evidence" value="ECO:0007669"/>
    <property type="project" value="TreeGrafter"/>
</dbReference>
<evidence type="ECO:0000313" key="6">
    <source>
        <dbReference type="EMBL" id="TPX73906.1"/>
    </source>
</evidence>
<dbReference type="GO" id="GO:0005662">
    <property type="term" value="C:DNA replication factor A complex"/>
    <property type="evidence" value="ECO:0007669"/>
    <property type="project" value="TreeGrafter"/>
</dbReference>
<dbReference type="GO" id="GO:0000724">
    <property type="term" value="P:double-strand break repair via homologous recombination"/>
    <property type="evidence" value="ECO:0007669"/>
    <property type="project" value="TreeGrafter"/>
</dbReference>
<dbReference type="InterPro" id="IPR014892">
    <property type="entry name" value="RPA_C"/>
</dbReference>
<dbReference type="InterPro" id="IPR040260">
    <property type="entry name" value="RFA2-like"/>
</dbReference>
<reference evidence="6 7" key="1">
    <citation type="journal article" date="2019" name="Sci. Rep.">
        <title>Comparative genomics of chytrid fungi reveal insights into the obligate biotrophic and pathogenic lifestyle of Synchytrium endobioticum.</title>
        <authorList>
            <person name="van de Vossenberg B.T.L.H."/>
            <person name="Warris S."/>
            <person name="Nguyen H.D.T."/>
            <person name="van Gent-Pelzer M.P.E."/>
            <person name="Joly D.L."/>
            <person name="van de Geest H.C."/>
            <person name="Bonants P.J.M."/>
            <person name="Smith D.S."/>
            <person name="Levesque C.A."/>
            <person name="van der Lee T.A.J."/>
        </authorList>
    </citation>
    <scope>NUCLEOTIDE SEQUENCE [LARGE SCALE GENOMIC DNA]</scope>
    <source>
        <strain evidence="6 7">CBS 675.73</strain>
    </source>
</reference>
<dbReference type="Pfam" id="PF08784">
    <property type="entry name" value="RPA_C"/>
    <property type="match status" value="1"/>
</dbReference>
<evidence type="ECO:0000256" key="3">
    <source>
        <dbReference type="ARBA" id="ARBA00023242"/>
    </source>
</evidence>
<comment type="subcellular location">
    <subcellularLocation>
        <location evidence="1">Nucleus</location>
    </subcellularLocation>
</comment>
<feature type="region of interest" description="Disordered" evidence="4">
    <location>
        <begin position="323"/>
        <end position="364"/>
    </location>
</feature>
<dbReference type="GO" id="GO:0006289">
    <property type="term" value="P:nucleotide-excision repair"/>
    <property type="evidence" value="ECO:0007669"/>
    <property type="project" value="TreeGrafter"/>
</dbReference>
<accession>A0A507FF39</accession>
<dbReference type="Proteomes" id="UP000320333">
    <property type="component" value="Unassembled WGS sequence"/>
</dbReference>
<dbReference type="GO" id="GO:0035861">
    <property type="term" value="C:site of double-strand break"/>
    <property type="evidence" value="ECO:0007669"/>
    <property type="project" value="TreeGrafter"/>
</dbReference>
<sequence length="933" mass="98377">MGYNSGYGGYSNNNSNNAGAYSNTNANNNSNFASPSQAMGYGGGFVAGSQGGSGSPGAAQRAFKDQSLVPVSIKALLRARPEGGVDGPVMLDGKELNLVKLMGRISQSTVTSQFLKYLVSDGVSSVECTKFIDSSGDADVSTLAEGTYVKVFGTAKFVSKTNTIQVNNFFAYPVASMDEVTFHNLECVYVHLQLTRGPTSLNPAMSADQANAFNSSAYAAGSNAYNPAHGAGGNMGGAQNAYAHMPRVEAAIMGLIDQQSSGLYVEMIQSTLRGLAPAKDIDIAIQALESEGHIYDGGEGPPSHQMSGIGGRMSNLYRRMSGTKLASDANSSDTNEPGQGQLETVKEDQDKVKANAKEKKAHGHSLAEQLMGAPLSLLVAGAGDGLGKSQLVDRVFGVAVEREKKPEIDGGATETEIGKDGVAEAEPVPVVLVENSTLLHPDTFILAADKAGFVRVVEIKSAADCVQYVNSNTLADGTATLAFDMAWYFVAADQFTEEDELACHGILQRSIPLLVCISRADELTPERAANAEEVLRTKLEEIASRTGSVAENPAPEPKKADNKPTDAQSPSRDGAIEAIAATAPRFEIVQVSNPLPPTCMECDSKTSKRLVDGMPTMQGWYCTNKTCDLYGLCPFKVKEIPSPPPPAFEQTLHTKCKSLLSKTPQATRRYQIAQLIDTVTKFEYAKTFVITTTLISTGIGANPLPFVDAPILVATQLALVNSICSVYGFENASTYWGLFKNVMATPFVGLMGADLLKMIPGVGTVVGGVVDVVICATMTLSLGIATVRMCDDLLLARNQVGAGLGVGRPLFKIDAAVGAVFKEVYNSTKEAIRGLLKSGSLSKENLMGMMQAPAGAAAEMKDQVGVDEKEREAAAEKELEGLAFDLVIHERDELKKSGVVDKVGKDEGAEGALIPSVAQPKAVSAAPAAEPAK</sequence>
<keyword evidence="7" id="KW-1185">Reference proteome</keyword>
<dbReference type="SUPFAM" id="SSF50249">
    <property type="entry name" value="Nucleic acid-binding proteins"/>
    <property type="match status" value="1"/>
</dbReference>
<dbReference type="GO" id="GO:0006260">
    <property type="term" value="P:DNA replication"/>
    <property type="evidence" value="ECO:0007669"/>
    <property type="project" value="TreeGrafter"/>
</dbReference>
<dbReference type="AlphaFoldDB" id="A0A507FF39"/>
<proteinExistence type="predicted"/>
<dbReference type="EMBL" id="QEAP01000157">
    <property type="protein sequence ID" value="TPX73906.1"/>
    <property type="molecule type" value="Genomic_DNA"/>
</dbReference>
<organism evidence="6 7">
    <name type="scientific">Chytriomyces confervae</name>
    <dbReference type="NCBI Taxonomy" id="246404"/>
    <lineage>
        <taxon>Eukaryota</taxon>
        <taxon>Fungi</taxon>
        <taxon>Fungi incertae sedis</taxon>
        <taxon>Chytridiomycota</taxon>
        <taxon>Chytridiomycota incertae sedis</taxon>
        <taxon>Chytridiomycetes</taxon>
        <taxon>Chytridiales</taxon>
        <taxon>Chytriomycetaceae</taxon>
        <taxon>Chytriomyces</taxon>
    </lineage>
</organism>
<evidence type="ECO:0000259" key="5">
    <source>
        <dbReference type="Pfam" id="PF08784"/>
    </source>
</evidence>
<evidence type="ECO:0000256" key="2">
    <source>
        <dbReference type="ARBA" id="ARBA00023125"/>
    </source>
</evidence>
<evidence type="ECO:0000256" key="1">
    <source>
        <dbReference type="ARBA" id="ARBA00004123"/>
    </source>
</evidence>
<feature type="domain" description="Replication protein A C-terminal" evidence="5">
    <location>
        <begin position="191"/>
        <end position="295"/>
    </location>
</feature>
<feature type="region of interest" description="Disordered" evidence="4">
    <location>
        <begin position="910"/>
        <end position="933"/>
    </location>
</feature>
<dbReference type="Gene3D" id="2.40.50.140">
    <property type="entry name" value="Nucleic acid-binding proteins"/>
    <property type="match status" value="1"/>
</dbReference>